<keyword evidence="4" id="KW-0472">Membrane</keyword>
<dbReference type="GO" id="GO:0070072">
    <property type="term" value="P:vacuolar proton-transporting V-type ATPase complex assembly"/>
    <property type="evidence" value="ECO:0007669"/>
    <property type="project" value="InterPro"/>
</dbReference>
<feature type="transmembrane region" description="Helical" evidence="4">
    <location>
        <begin position="51"/>
        <end position="72"/>
    </location>
</feature>
<dbReference type="RefSeq" id="XP_013239287.1">
    <property type="nucleotide sequence ID" value="XM_013383833.1"/>
</dbReference>
<feature type="transmembrane region" description="Helical" evidence="4">
    <location>
        <begin position="112"/>
        <end position="131"/>
    </location>
</feature>
<evidence type="ECO:0000256" key="1">
    <source>
        <dbReference type="ARBA" id="ARBA00022737"/>
    </source>
</evidence>
<feature type="domain" description="K Homology" evidence="5">
    <location>
        <begin position="333"/>
        <end position="407"/>
    </location>
</feature>
<evidence type="ECO:0000256" key="4">
    <source>
        <dbReference type="SAM" id="Phobius"/>
    </source>
</evidence>
<dbReference type="InterPro" id="IPR036612">
    <property type="entry name" value="KH_dom_type_1_sf"/>
</dbReference>
<dbReference type="SMART" id="SM00322">
    <property type="entry name" value="KH"/>
    <property type="match status" value="3"/>
</dbReference>
<dbReference type="PANTHER" id="PTHR10288">
    <property type="entry name" value="KH DOMAIN CONTAINING RNA BINDING PROTEIN"/>
    <property type="match status" value="1"/>
</dbReference>
<accession>A0A098VVE0</accession>
<dbReference type="OrthoDB" id="5204190at2759"/>
<dbReference type="HOGENOM" id="CLU_416238_0_0_1"/>
<dbReference type="Gene3D" id="3.30.1370.10">
    <property type="entry name" value="K Homology domain, type 1"/>
    <property type="match status" value="3"/>
</dbReference>
<keyword evidence="4" id="KW-1133">Transmembrane helix</keyword>
<keyword evidence="1" id="KW-0677">Repeat</keyword>
<dbReference type="SUPFAM" id="SSF54791">
    <property type="entry name" value="Eukaryotic type KH-domain (KH-domain type I)"/>
    <property type="match status" value="3"/>
</dbReference>
<feature type="compositionally biased region" description="Polar residues" evidence="3">
    <location>
        <begin position="604"/>
        <end position="614"/>
    </location>
</feature>
<dbReference type="Proteomes" id="UP000029725">
    <property type="component" value="Unassembled WGS sequence"/>
</dbReference>
<dbReference type="AlphaFoldDB" id="A0A098VVE0"/>
<dbReference type="GO" id="GO:0003723">
    <property type="term" value="F:RNA binding"/>
    <property type="evidence" value="ECO:0007669"/>
    <property type="project" value="UniProtKB-UniRule"/>
</dbReference>
<keyword evidence="2" id="KW-0694">RNA-binding</keyword>
<dbReference type="InterPro" id="IPR004088">
    <property type="entry name" value="KH_dom_type_1"/>
</dbReference>
<dbReference type="PROSITE" id="PS50084">
    <property type="entry name" value="KH_TYPE_1"/>
    <property type="match status" value="3"/>
</dbReference>
<dbReference type="InterPro" id="IPR004087">
    <property type="entry name" value="KH_dom"/>
</dbReference>
<evidence type="ECO:0000313" key="6">
    <source>
        <dbReference type="EMBL" id="KGG52860.1"/>
    </source>
</evidence>
<comment type="caution">
    <text evidence="6">The sequence shown here is derived from an EMBL/GenBank/DDBJ whole genome shotgun (WGS) entry which is preliminary data.</text>
</comment>
<keyword evidence="4" id="KW-0812">Transmembrane</keyword>
<evidence type="ECO:0000259" key="5">
    <source>
        <dbReference type="SMART" id="SM00322"/>
    </source>
</evidence>
<name>A0A098VVE0_9MICR</name>
<evidence type="ECO:0000256" key="3">
    <source>
        <dbReference type="SAM" id="MobiDB-lite"/>
    </source>
</evidence>
<dbReference type="Pfam" id="PF00013">
    <property type="entry name" value="KH_1"/>
    <property type="match status" value="3"/>
</dbReference>
<keyword evidence="7" id="KW-1185">Reference proteome</keyword>
<proteinExistence type="predicted"/>
<dbReference type="CDD" id="cd22454">
    <property type="entry name" value="KH-I_Mextli_like"/>
    <property type="match status" value="2"/>
</dbReference>
<dbReference type="GeneID" id="25258257"/>
<feature type="transmembrane region" description="Helical" evidence="4">
    <location>
        <begin position="84"/>
        <end position="105"/>
    </location>
</feature>
<feature type="compositionally biased region" description="Basic and acidic residues" evidence="3">
    <location>
        <begin position="631"/>
        <end position="641"/>
    </location>
</feature>
<dbReference type="Pfam" id="PF08636">
    <property type="entry name" value="Pkr1"/>
    <property type="match status" value="1"/>
</dbReference>
<dbReference type="InterPro" id="IPR013945">
    <property type="entry name" value="Pkr1"/>
</dbReference>
<feature type="region of interest" description="Disordered" evidence="3">
    <location>
        <begin position="604"/>
        <end position="659"/>
    </location>
</feature>
<dbReference type="VEuPathDB" id="MicrosporidiaDB:DI09_12p280"/>
<feature type="domain" description="K Homology" evidence="5">
    <location>
        <begin position="422"/>
        <end position="493"/>
    </location>
</feature>
<evidence type="ECO:0000256" key="2">
    <source>
        <dbReference type="PROSITE-ProRule" id="PRU00117"/>
    </source>
</evidence>
<feature type="domain" description="K Homology" evidence="5">
    <location>
        <begin position="215"/>
        <end position="289"/>
    </location>
</feature>
<sequence>MIADLKNNGKREKGRERIRHIYGVDQCGNVMAQQSETKVVILKNRKFTWNFIKFTAFTAAAVIFMQPILDIFETVLNPGINNTVYIFVIVVFILLCVLLFSLLLFVEFNIHILVLLVLTIGLTVSFIWFVHACGAIRPADRRPVLEILQNHLKALIIDPVNKRPAEGDGEGEEFSSSKRPGFSDPAIALAKAALASGQVLSSDGAVNVCVAPRALKTTIEFVVPGFKVGLIIGKNGETLKRLERMSDCKITFSPLTAANPADMPERKVFVTGLPDDVGHCKRLVLEKINEGPPMVIAAGAAPPPMPPGSVVPVQLPNGVSLQVPIHRDEKGTILPMEHLFIPNNKVGLIIGRGGETIKDIQDRSEARIYIAPDASMTPDFSTERFIAVSGTDEAILIAKQMLEDVLEGRTPLLSAGNSAEIGKITISLVMPDEVVGMVIGKKGEYFKWMMAETRCRITVDPPVSDGRPNREITITGPPEGVAYAQALIHDKVSSSAQLDTSGTTYTLLPTTTTPYASSKYQQHFDQADPQPVYTQEQLQAILKYYLDYYLSAGVEMTMAHTAALSAMSAANIPLPALEQDNDMTSPNAVPSTAGAVYSENATHYEGNNCSSSPEASVFPPETGDNHVNGGDVKDIEKEHTSDGYQNGITPETDAKTPEG</sequence>
<dbReference type="EMBL" id="JMKJ01000033">
    <property type="protein sequence ID" value="KGG52860.1"/>
    <property type="molecule type" value="Genomic_DNA"/>
</dbReference>
<evidence type="ECO:0000313" key="7">
    <source>
        <dbReference type="Proteomes" id="UP000029725"/>
    </source>
</evidence>
<gene>
    <name evidence="6" type="ORF">DI09_12p280</name>
</gene>
<reference evidence="6 7" key="1">
    <citation type="submission" date="2014-04" db="EMBL/GenBank/DDBJ databases">
        <title>A new species of microsporidia sheds light on the evolution of extreme parasitism.</title>
        <authorList>
            <person name="Haag K.L."/>
            <person name="James T.Y."/>
            <person name="Larsson R."/>
            <person name="Schaer T.M."/>
            <person name="Refardt D."/>
            <person name="Pombert J.-F."/>
            <person name="Ebert D."/>
        </authorList>
    </citation>
    <scope>NUCLEOTIDE SEQUENCE [LARGE SCALE GENOMIC DNA]</scope>
    <source>
        <strain evidence="6 7">UGP3</strain>
        <tissue evidence="6">Spores</tissue>
    </source>
</reference>
<protein>
    <recommendedName>
        <fullName evidence="5">K Homology domain-containing protein</fullName>
    </recommendedName>
</protein>
<organism evidence="6 7">
    <name type="scientific">Mitosporidium daphniae</name>
    <dbReference type="NCBI Taxonomy" id="1485682"/>
    <lineage>
        <taxon>Eukaryota</taxon>
        <taxon>Fungi</taxon>
        <taxon>Fungi incertae sedis</taxon>
        <taxon>Microsporidia</taxon>
        <taxon>Mitosporidium</taxon>
    </lineage>
</organism>